<evidence type="ECO:0000256" key="7">
    <source>
        <dbReference type="PROSITE-ProRule" id="PRU00108"/>
    </source>
</evidence>
<reference evidence="10 11" key="1">
    <citation type="journal article" date="2014" name="Nat. Commun.">
        <title>Molecular traces of alternative social organization in a termite genome.</title>
        <authorList>
            <person name="Terrapon N."/>
            <person name="Li C."/>
            <person name="Robertson H.M."/>
            <person name="Ji L."/>
            <person name="Meng X."/>
            <person name="Booth W."/>
            <person name="Chen Z."/>
            <person name="Childers C.P."/>
            <person name="Glastad K.M."/>
            <person name="Gokhale K."/>
            <person name="Gowin J."/>
            <person name="Gronenberg W."/>
            <person name="Hermansen R.A."/>
            <person name="Hu H."/>
            <person name="Hunt B.G."/>
            <person name="Huylmans A.K."/>
            <person name="Khalil S.M."/>
            <person name="Mitchell R.D."/>
            <person name="Munoz-Torres M.C."/>
            <person name="Mustard J.A."/>
            <person name="Pan H."/>
            <person name="Reese J.T."/>
            <person name="Scharf M.E."/>
            <person name="Sun F."/>
            <person name="Vogel H."/>
            <person name="Xiao J."/>
            <person name="Yang W."/>
            <person name="Yang Z."/>
            <person name="Yang Z."/>
            <person name="Zhou J."/>
            <person name="Zhu J."/>
            <person name="Brent C.S."/>
            <person name="Elsik C.G."/>
            <person name="Goodisman M.A."/>
            <person name="Liberles D.A."/>
            <person name="Roe R.M."/>
            <person name="Vargo E.L."/>
            <person name="Vilcinskas A."/>
            <person name="Wang J."/>
            <person name="Bornberg-Bauer E."/>
            <person name="Korb J."/>
            <person name="Zhang G."/>
            <person name="Liebig J."/>
        </authorList>
    </citation>
    <scope>NUCLEOTIDE SEQUENCE [LARGE SCALE GENOMIC DNA]</scope>
    <source>
        <tissue evidence="10">Whole organism</tissue>
    </source>
</reference>
<feature type="domain" description="Homeobox" evidence="9">
    <location>
        <begin position="1"/>
        <end position="61"/>
    </location>
</feature>
<dbReference type="InterPro" id="IPR001356">
    <property type="entry name" value="HD"/>
</dbReference>
<dbReference type="PANTHER" id="PTHR24338">
    <property type="entry name" value="HOMEOBOX PROTEIN MSX"/>
    <property type="match status" value="1"/>
</dbReference>
<comment type="similarity">
    <text evidence="6">Belongs to the Msh homeobox family.</text>
</comment>
<comment type="subcellular location">
    <subcellularLocation>
        <location evidence="1 7 8">Nucleus</location>
    </subcellularLocation>
</comment>
<gene>
    <name evidence="10" type="ORF">L798_08189</name>
</gene>
<dbReference type="GO" id="GO:0000977">
    <property type="term" value="F:RNA polymerase II transcription regulatory region sequence-specific DNA binding"/>
    <property type="evidence" value="ECO:0007669"/>
    <property type="project" value="TreeGrafter"/>
</dbReference>
<dbReference type="GO" id="GO:0000981">
    <property type="term" value="F:DNA-binding transcription factor activity, RNA polymerase II-specific"/>
    <property type="evidence" value="ECO:0007669"/>
    <property type="project" value="InterPro"/>
</dbReference>
<evidence type="ECO:0000256" key="1">
    <source>
        <dbReference type="ARBA" id="ARBA00004123"/>
    </source>
</evidence>
<dbReference type="eggNOG" id="KOG0492">
    <property type="taxonomic scope" value="Eukaryota"/>
</dbReference>
<dbReference type="EMBL" id="KK852714">
    <property type="protein sequence ID" value="KDR17882.1"/>
    <property type="molecule type" value="Genomic_DNA"/>
</dbReference>
<evidence type="ECO:0000313" key="10">
    <source>
        <dbReference type="EMBL" id="KDR17882.1"/>
    </source>
</evidence>
<dbReference type="Proteomes" id="UP000027135">
    <property type="component" value="Unassembled WGS sequence"/>
</dbReference>
<keyword evidence="2" id="KW-0217">Developmental protein</keyword>
<dbReference type="Pfam" id="PF00046">
    <property type="entry name" value="Homeodomain"/>
    <property type="match status" value="1"/>
</dbReference>
<dbReference type="SUPFAM" id="SSF46689">
    <property type="entry name" value="Homeodomain-like"/>
    <property type="match status" value="1"/>
</dbReference>
<keyword evidence="4 7" id="KW-0371">Homeobox</keyword>
<feature type="non-terminal residue" evidence="10">
    <location>
        <position position="107"/>
    </location>
</feature>
<feature type="non-terminal residue" evidence="10">
    <location>
        <position position="1"/>
    </location>
</feature>
<keyword evidence="5 7" id="KW-0539">Nucleus</keyword>
<evidence type="ECO:0000256" key="4">
    <source>
        <dbReference type="ARBA" id="ARBA00023155"/>
    </source>
</evidence>
<keyword evidence="11" id="KW-1185">Reference proteome</keyword>
<dbReference type="GO" id="GO:0048598">
    <property type="term" value="P:embryonic morphogenesis"/>
    <property type="evidence" value="ECO:0007669"/>
    <property type="project" value="TreeGrafter"/>
</dbReference>
<dbReference type="GO" id="GO:0005634">
    <property type="term" value="C:nucleus"/>
    <property type="evidence" value="ECO:0007669"/>
    <property type="project" value="UniProtKB-SubCell"/>
</dbReference>
<organism evidence="10 11">
    <name type="scientific">Zootermopsis nevadensis</name>
    <name type="common">Dampwood termite</name>
    <dbReference type="NCBI Taxonomy" id="136037"/>
    <lineage>
        <taxon>Eukaryota</taxon>
        <taxon>Metazoa</taxon>
        <taxon>Ecdysozoa</taxon>
        <taxon>Arthropoda</taxon>
        <taxon>Hexapoda</taxon>
        <taxon>Insecta</taxon>
        <taxon>Pterygota</taxon>
        <taxon>Neoptera</taxon>
        <taxon>Polyneoptera</taxon>
        <taxon>Dictyoptera</taxon>
        <taxon>Blattodea</taxon>
        <taxon>Blattoidea</taxon>
        <taxon>Termitoidae</taxon>
        <taxon>Termopsidae</taxon>
        <taxon>Zootermopsis</taxon>
    </lineage>
</organism>
<dbReference type="PROSITE" id="PS50071">
    <property type="entry name" value="HOMEOBOX_2"/>
    <property type="match status" value="1"/>
</dbReference>
<dbReference type="InterPro" id="IPR009057">
    <property type="entry name" value="Homeodomain-like_sf"/>
</dbReference>
<feature type="DNA-binding region" description="Homeobox" evidence="7">
    <location>
        <begin position="3"/>
        <end position="62"/>
    </location>
</feature>
<dbReference type="InterPro" id="IPR050674">
    <property type="entry name" value="Msh_Homeobox_Regulators"/>
</dbReference>
<dbReference type="PANTHER" id="PTHR24338:SF0">
    <property type="entry name" value="MUSCLE SEGMENTATION HOMEOBOX"/>
    <property type="match status" value="1"/>
</dbReference>
<dbReference type="Gene3D" id="1.10.10.60">
    <property type="entry name" value="Homeodomain-like"/>
    <property type="match status" value="1"/>
</dbReference>
<evidence type="ECO:0000256" key="3">
    <source>
        <dbReference type="ARBA" id="ARBA00023125"/>
    </source>
</evidence>
<name>A0A067RFS1_ZOONE</name>
<sequence length="107" mass="12022">KPNRKPRTPFTTQQLLSLEKKFREKQYLSIAERAEFSSSLHLTETQVKIWFQNRRAKAKRLQEAEIEKLRLSARPLLPPSFALFGGPGAHGAPPGPGLMPPLFAAAM</sequence>
<keyword evidence="3 7" id="KW-0238">DNA-binding</keyword>
<dbReference type="PROSITE" id="PS00027">
    <property type="entry name" value="HOMEOBOX_1"/>
    <property type="match status" value="1"/>
</dbReference>
<evidence type="ECO:0000259" key="9">
    <source>
        <dbReference type="PROSITE" id="PS50071"/>
    </source>
</evidence>
<dbReference type="InterPro" id="IPR017970">
    <property type="entry name" value="Homeobox_CS"/>
</dbReference>
<protein>
    <submittedName>
        <fullName evidence="10">Homeobox protein MSX-1</fullName>
    </submittedName>
</protein>
<dbReference type="OMA" id="MRATHER"/>
<dbReference type="AlphaFoldDB" id="A0A067RFS1"/>
<dbReference type="InterPro" id="IPR020479">
    <property type="entry name" value="HD_metazoa"/>
</dbReference>
<dbReference type="PRINTS" id="PR00024">
    <property type="entry name" value="HOMEOBOX"/>
</dbReference>
<evidence type="ECO:0000256" key="6">
    <source>
        <dbReference type="ARBA" id="ARBA00038425"/>
    </source>
</evidence>
<dbReference type="SMART" id="SM00389">
    <property type="entry name" value="HOX"/>
    <property type="match status" value="1"/>
</dbReference>
<proteinExistence type="inferred from homology"/>
<dbReference type="InParanoid" id="A0A067RFS1"/>
<evidence type="ECO:0000256" key="8">
    <source>
        <dbReference type="RuleBase" id="RU000682"/>
    </source>
</evidence>
<dbReference type="CDD" id="cd00086">
    <property type="entry name" value="homeodomain"/>
    <property type="match status" value="1"/>
</dbReference>
<evidence type="ECO:0000256" key="5">
    <source>
        <dbReference type="ARBA" id="ARBA00023242"/>
    </source>
</evidence>
<evidence type="ECO:0000256" key="2">
    <source>
        <dbReference type="ARBA" id="ARBA00022473"/>
    </source>
</evidence>
<accession>A0A067RFS1</accession>
<evidence type="ECO:0000313" key="11">
    <source>
        <dbReference type="Proteomes" id="UP000027135"/>
    </source>
</evidence>